<dbReference type="Pfam" id="PF00158">
    <property type="entry name" value="Sigma54_activat"/>
    <property type="match status" value="1"/>
</dbReference>
<evidence type="ECO:0000256" key="1">
    <source>
        <dbReference type="ARBA" id="ARBA00022741"/>
    </source>
</evidence>
<sequence>MQGGELKVGILFSLTGPTGITERGQYQASLLAIRQINEQGGANGKRLIPIVEDIASDPCLAAQKAEKLIVSDRVAAIVGLYTSACRKMAIPVLEKHDTLLFYPTLYEGAEQHRNIFYCGSLPNQQLLHFIPWIIGHLGKSFYLIGSDYIYPRETNRYIRHLVDSCGGSIIGETYVALGDTKFSQHLQDIRRASPDVIFSTLVGDSAGAFYQQHYQYGFKQPIASSITAETEISAIQPSYAAGHYSSFPYFNTIDNPANRQFVSEYRRTYGTDTISSVMENAYNSVFLLAEALRRSKEASTDAIRRALSGLKLEAPQGQIVVDHKNQHLWLNSRIARVDDSGRFQIVWESETPLPPVPFFEAEQKQTDAGQEELFRDVLEKRLTRNEFLLKELKKATGFLPFTFAFFDPEGVLLDVFPDETPPDPELLRLLRLGGSQWIRHPLDKSGIGLALTGHTPSYTSADLREIPGLPSWTSAGLPVKSEADTVPMGVLGVFIKKGGEDDAGYPLESLSRLAAACAELTRKHDDYFSLSKMMQDVSDQLSKSLFVLRKGKIAFHNEAGRNLLSRKRDLVHSALSDIASDNREEANYMMRKQDSDSLYEIQIVKKTEFHYVYFKQLGHRATPGRRDKNKLTTKELIGSDGNFLRTVSLAKSAAKTNANVLLLGESGTGKELFARAIHNESARRDKPFIAINCAAIPKELINAELFGYMEGAFTGAKKGGNAGKFEAANGGTLFLDEIGDMPFELQATLLRVLQEKEVIRVGGHKPIPVDVRIIAATNKNLNQEIAYNGSFRSDLFYRLNVFTIELVPLRERIGDVAELSAHFIEELSIETGRPAKEISPEAIKVLMDYSWQGNIRELHNVMERAFYLSDRSPHIKVIHLPQYIVHSLQNEQPGNQPNLAEMFQNFDHIKEIKQKGEESERNVYIQALIRNKGNISRTAKSLGISRTTLYRKLEEYQIKIGKE</sequence>
<dbReference type="PROSITE" id="PS00675">
    <property type="entry name" value="SIGMA54_INTERACT_1"/>
    <property type="match status" value="1"/>
</dbReference>
<dbReference type="InterPro" id="IPR028082">
    <property type="entry name" value="Peripla_BP_I"/>
</dbReference>
<dbReference type="InterPro" id="IPR025662">
    <property type="entry name" value="Sigma_54_int_dom_ATP-bd_1"/>
</dbReference>
<reference evidence="6 7" key="1">
    <citation type="submission" date="2019-11" db="EMBL/GenBank/DDBJ databases">
        <title>Draft genome sequences of five Paenibacillus species of dairy origin.</title>
        <authorList>
            <person name="Olajide A.M."/>
            <person name="Chen S."/>
            <person name="Lapointe G."/>
        </authorList>
    </citation>
    <scope>NUCLEOTIDE SEQUENCE [LARGE SCALE GENOMIC DNA]</scope>
    <source>
        <strain evidence="6 7">2CS3</strain>
    </source>
</reference>
<evidence type="ECO:0000313" key="6">
    <source>
        <dbReference type="EMBL" id="MUG71308.1"/>
    </source>
</evidence>
<dbReference type="Pfam" id="PF02954">
    <property type="entry name" value="HTH_8"/>
    <property type="match status" value="1"/>
</dbReference>
<keyword evidence="2" id="KW-0067">ATP-binding</keyword>
<dbReference type="Proteomes" id="UP000450917">
    <property type="component" value="Unassembled WGS sequence"/>
</dbReference>
<evidence type="ECO:0000313" key="7">
    <source>
        <dbReference type="Proteomes" id="UP000450917"/>
    </source>
</evidence>
<keyword evidence="1" id="KW-0547">Nucleotide-binding</keyword>
<dbReference type="InterPro" id="IPR025943">
    <property type="entry name" value="Sigma_54_int_dom_ATP-bd_2"/>
</dbReference>
<dbReference type="Pfam" id="PF13433">
    <property type="entry name" value="Peripla_BP_5"/>
    <property type="match status" value="1"/>
</dbReference>
<dbReference type="SUPFAM" id="SSF53822">
    <property type="entry name" value="Periplasmic binding protein-like I"/>
    <property type="match status" value="1"/>
</dbReference>
<name>A0A7X2ZAF4_9BACL</name>
<dbReference type="InterPro" id="IPR003593">
    <property type="entry name" value="AAA+_ATPase"/>
</dbReference>
<dbReference type="GO" id="GO:0006355">
    <property type="term" value="P:regulation of DNA-templated transcription"/>
    <property type="evidence" value="ECO:0007669"/>
    <property type="project" value="InterPro"/>
</dbReference>
<dbReference type="SUPFAM" id="SSF52540">
    <property type="entry name" value="P-loop containing nucleoside triphosphate hydrolases"/>
    <property type="match status" value="1"/>
</dbReference>
<gene>
    <name evidence="6" type="ORF">GNP93_11520</name>
</gene>
<evidence type="ECO:0000256" key="2">
    <source>
        <dbReference type="ARBA" id="ARBA00022840"/>
    </source>
</evidence>
<dbReference type="InterPro" id="IPR027417">
    <property type="entry name" value="P-loop_NTPase"/>
</dbReference>
<evidence type="ECO:0000256" key="4">
    <source>
        <dbReference type="ARBA" id="ARBA00023163"/>
    </source>
</evidence>
<dbReference type="GO" id="GO:0005524">
    <property type="term" value="F:ATP binding"/>
    <property type="evidence" value="ECO:0007669"/>
    <property type="project" value="UniProtKB-KW"/>
</dbReference>
<evidence type="ECO:0000259" key="5">
    <source>
        <dbReference type="PROSITE" id="PS50045"/>
    </source>
</evidence>
<organism evidence="6 7">
    <name type="scientific">Paenibacillus validus</name>
    <dbReference type="NCBI Taxonomy" id="44253"/>
    <lineage>
        <taxon>Bacteria</taxon>
        <taxon>Bacillati</taxon>
        <taxon>Bacillota</taxon>
        <taxon>Bacilli</taxon>
        <taxon>Bacillales</taxon>
        <taxon>Paenibacillaceae</taxon>
        <taxon>Paenibacillus</taxon>
    </lineage>
</organism>
<dbReference type="GO" id="GO:0033218">
    <property type="term" value="F:amide binding"/>
    <property type="evidence" value="ECO:0007669"/>
    <property type="project" value="InterPro"/>
</dbReference>
<dbReference type="AlphaFoldDB" id="A0A7X2ZAF4"/>
<keyword evidence="7" id="KW-1185">Reference proteome</keyword>
<dbReference type="Gene3D" id="1.10.8.60">
    <property type="match status" value="1"/>
</dbReference>
<dbReference type="InterPro" id="IPR058031">
    <property type="entry name" value="AAA_lid_NorR"/>
</dbReference>
<dbReference type="InterPro" id="IPR039570">
    <property type="entry name" value="AmiC_PBP1"/>
</dbReference>
<dbReference type="SMART" id="SM00382">
    <property type="entry name" value="AAA"/>
    <property type="match status" value="1"/>
</dbReference>
<dbReference type="Pfam" id="PF25601">
    <property type="entry name" value="AAA_lid_14"/>
    <property type="match status" value="1"/>
</dbReference>
<dbReference type="Gene3D" id="1.10.10.60">
    <property type="entry name" value="Homeodomain-like"/>
    <property type="match status" value="1"/>
</dbReference>
<comment type="caution">
    <text evidence="6">The sequence shown here is derived from an EMBL/GenBank/DDBJ whole genome shotgun (WGS) entry which is preliminary data.</text>
</comment>
<dbReference type="PANTHER" id="PTHR32071">
    <property type="entry name" value="TRANSCRIPTIONAL REGULATORY PROTEIN"/>
    <property type="match status" value="1"/>
</dbReference>
<dbReference type="PROSITE" id="PS00676">
    <property type="entry name" value="SIGMA54_INTERACT_2"/>
    <property type="match status" value="1"/>
</dbReference>
<dbReference type="PROSITE" id="PS50045">
    <property type="entry name" value="SIGMA54_INTERACT_4"/>
    <property type="match status" value="1"/>
</dbReference>
<keyword evidence="4" id="KW-0804">Transcription</keyword>
<dbReference type="CDD" id="cd06357">
    <property type="entry name" value="PBP1_AmiC"/>
    <property type="match status" value="1"/>
</dbReference>
<dbReference type="CDD" id="cd00009">
    <property type="entry name" value="AAA"/>
    <property type="match status" value="1"/>
</dbReference>
<keyword evidence="3" id="KW-0805">Transcription regulation</keyword>
<dbReference type="PANTHER" id="PTHR32071:SF57">
    <property type="entry name" value="C4-DICARBOXYLATE TRANSPORT TRANSCRIPTIONAL REGULATORY PROTEIN DCTD"/>
    <property type="match status" value="1"/>
</dbReference>
<dbReference type="InterPro" id="IPR002197">
    <property type="entry name" value="HTH_Fis"/>
</dbReference>
<dbReference type="SUPFAM" id="SSF46689">
    <property type="entry name" value="Homeodomain-like"/>
    <property type="match status" value="1"/>
</dbReference>
<dbReference type="Gene3D" id="3.40.50.2300">
    <property type="match status" value="2"/>
</dbReference>
<dbReference type="EMBL" id="WNZX01000008">
    <property type="protein sequence ID" value="MUG71308.1"/>
    <property type="molecule type" value="Genomic_DNA"/>
</dbReference>
<proteinExistence type="predicted"/>
<accession>A0A7X2ZAF4</accession>
<dbReference type="InterPro" id="IPR009057">
    <property type="entry name" value="Homeodomain-like_sf"/>
</dbReference>
<evidence type="ECO:0000256" key="3">
    <source>
        <dbReference type="ARBA" id="ARBA00023015"/>
    </source>
</evidence>
<dbReference type="InterPro" id="IPR002078">
    <property type="entry name" value="Sigma_54_int"/>
</dbReference>
<dbReference type="Gene3D" id="3.40.50.300">
    <property type="entry name" value="P-loop containing nucleotide triphosphate hydrolases"/>
    <property type="match status" value="1"/>
</dbReference>
<protein>
    <submittedName>
        <fullName evidence="6">Transporter substrate-binding protein</fullName>
    </submittedName>
</protein>
<dbReference type="PRINTS" id="PR01590">
    <property type="entry name" value="HTHFIS"/>
</dbReference>
<dbReference type="FunFam" id="3.40.50.300:FF:000006">
    <property type="entry name" value="DNA-binding transcriptional regulator NtrC"/>
    <property type="match status" value="1"/>
</dbReference>
<dbReference type="GO" id="GO:0043565">
    <property type="term" value="F:sequence-specific DNA binding"/>
    <property type="evidence" value="ECO:0007669"/>
    <property type="project" value="InterPro"/>
</dbReference>
<feature type="domain" description="Sigma-54 factor interaction" evidence="5">
    <location>
        <begin position="636"/>
        <end position="867"/>
    </location>
</feature>